<dbReference type="EMBL" id="JAEAOA010001269">
    <property type="protein sequence ID" value="KAK3577940.1"/>
    <property type="molecule type" value="Genomic_DNA"/>
</dbReference>
<feature type="chain" id="PRO_5042266936" evidence="1">
    <location>
        <begin position="18"/>
        <end position="221"/>
    </location>
</feature>
<protein>
    <submittedName>
        <fullName evidence="2">Uncharacterized protein</fullName>
    </submittedName>
</protein>
<reference evidence="2" key="3">
    <citation type="submission" date="2023-05" db="EMBL/GenBank/DDBJ databases">
        <authorList>
            <person name="Smith C.H."/>
        </authorList>
    </citation>
    <scope>NUCLEOTIDE SEQUENCE</scope>
    <source>
        <strain evidence="2">CHS0354</strain>
        <tissue evidence="2">Mantle</tissue>
    </source>
</reference>
<reference evidence="2" key="1">
    <citation type="journal article" date="2021" name="Genome Biol. Evol.">
        <title>A High-Quality Reference Genome for a Parasitic Bivalve with Doubly Uniparental Inheritance (Bivalvia: Unionida).</title>
        <authorList>
            <person name="Smith C.H."/>
        </authorList>
    </citation>
    <scope>NUCLEOTIDE SEQUENCE</scope>
    <source>
        <strain evidence="2">CHS0354</strain>
    </source>
</reference>
<sequence>MAFEAVFTLVAETLVLAKTHGYVEKIENELEEELQLDSDEQTSTSISRWRRNGDKILKSKYMLLTVVILCVTDCALVLGELTLDLHKVKVSLEDTNVLISATEDFLWKIQKAFPSMHRRSPSDIFKMLLSINWTIAWNSNTLEFVNLSTCSIFRNNESWKRNSSNGSTTFLSRSSGIGSKSKFIAKEKSIQEKIAHGFHYCSLTIVGILVIESCPIRLRRQ</sequence>
<comment type="caution">
    <text evidence="2">The sequence shown here is derived from an EMBL/GenBank/DDBJ whole genome shotgun (WGS) entry which is preliminary data.</text>
</comment>
<proteinExistence type="predicted"/>
<feature type="signal peptide" evidence="1">
    <location>
        <begin position="1"/>
        <end position="17"/>
    </location>
</feature>
<evidence type="ECO:0000313" key="3">
    <source>
        <dbReference type="Proteomes" id="UP001195483"/>
    </source>
</evidence>
<keyword evidence="3" id="KW-1185">Reference proteome</keyword>
<organism evidence="2 3">
    <name type="scientific">Potamilus streckersoni</name>
    <dbReference type="NCBI Taxonomy" id="2493646"/>
    <lineage>
        <taxon>Eukaryota</taxon>
        <taxon>Metazoa</taxon>
        <taxon>Spiralia</taxon>
        <taxon>Lophotrochozoa</taxon>
        <taxon>Mollusca</taxon>
        <taxon>Bivalvia</taxon>
        <taxon>Autobranchia</taxon>
        <taxon>Heteroconchia</taxon>
        <taxon>Palaeoheterodonta</taxon>
        <taxon>Unionida</taxon>
        <taxon>Unionoidea</taxon>
        <taxon>Unionidae</taxon>
        <taxon>Ambleminae</taxon>
        <taxon>Lampsilini</taxon>
        <taxon>Potamilus</taxon>
    </lineage>
</organism>
<name>A0AAE0RR18_9BIVA</name>
<dbReference type="Proteomes" id="UP001195483">
    <property type="component" value="Unassembled WGS sequence"/>
</dbReference>
<accession>A0AAE0RR18</accession>
<gene>
    <name evidence="2" type="ORF">CHS0354_020818</name>
</gene>
<evidence type="ECO:0000256" key="1">
    <source>
        <dbReference type="SAM" id="SignalP"/>
    </source>
</evidence>
<reference evidence="2" key="2">
    <citation type="journal article" date="2021" name="Genome Biol. Evol.">
        <title>Developing a high-quality reference genome for a parasitic bivalve with doubly uniparental inheritance (Bivalvia: Unionida).</title>
        <authorList>
            <person name="Smith C.H."/>
        </authorList>
    </citation>
    <scope>NUCLEOTIDE SEQUENCE</scope>
    <source>
        <strain evidence="2">CHS0354</strain>
        <tissue evidence="2">Mantle</tissue>
    </source>
</reference>
<keyword evidence="1" id="KW-0732">Signal</keyword>
<dbReference type="AlphaFoldDB" id="A0AAE0RR18"/>
<evidence type="ECO:0000313" key="2">
    <source>
        <dbReference type="EMBL" id="KAK3577940.1"/>
    </source>
</evidence>